<evidence type="ECO:0000313" key="2">
    <source>
        <dbReference type="EMBL" id="CAL6071285.1"/>
    </source>
</evidence>
<keyword evidence="3" id="KW-1185">Reference proteome</keyword>
<proteinExistence type="predicted"/>
<dbReference type="EMBL" id="CATOUU010000134">
    <property type="protein sequence ID" value="CAI9917535.1"/>
    <property type="molecule type" value="Genomic_DNA"/>
</dbReference>
<gene>
    <name evidence="1" type="ORF">HINF_LOCUS5180</name>
    <name evidence="2" type="ORF">HINF_LOCUS55069</name>
</gene>
<comment type="caution">
    <text evidence="1">The sequence shown here is derived from an EMBL/GenBank/DDBJ whole genome shotgun (WGS) entry which is preliminary data.</text>
</comment>
<reference evidence="2 3" key="2">
    <citation type="submission" date="2024-07" db="EMBL/GenBank/DDBJ databases">
        <authorList>
            <person name="Akdeniz Z."/>
        </authorList>
    </citation>
    <scope>NUCLEOTIDE SEQUENCE [LARGE SCALE GENOMIC DNA]</scope>
</reference>
<evidence type="ECO:0000313" key="3">
    <source>
        <dbReference type="Proteomes" id="UP001642409"/>
    </source>
</evidence>
<reference evidence="1" key="1">
    <citation type="submission" date="2023-06" db="EMBL/GenBank/DDBJ databases">
        <authorList>
            <person name="Kurt Z."/>
        </authorList>
    </citation>
    <scope>NUCLEOTIDE SEQUENCE</scope>
</reference>
<organism evidence="1">
    <name type="scientific">Hexamita inflata</name>
    <dbReference type="NCBI Taxonomy" id="28002"/>
    <lineage>
        <taxon>Eukaryota</taxon>
        <taxon>Metamonada</taxon>
        <taxon>Diplomonadida</taxon>
        <taxon>Hexamitidae</taxon>
        <taxon>Hexamitinae</taxon>
        <taxon>Hexamita</taxon>
    </lineage>
</organism>
<dbReference type="Proteomes" id="UP001642409">
    <property type="component" value="Unassembled WGS sequence"/>
</dbReference>
<accession>A0AA86NE53</accession>
<dbReference type="EMBL" id="CAXDID020000290">
    <property type="protein sequence ID" value="CAL6071285.1"/>
    <property type="molecule type" value="Genomic_DNA"/>
</dbReference>
<dbReference type="AlphaFoldDB" id="A0AA86NE53"/>
<name>A0AA86NE53_9EUKA</name>
<sequence>MGKVLTLERGHVSRHAVGSIFLCSNTNQKQYPVIIICNRSVIQQVTCYNHLTYQTPLVISQKYFNNAKDTKLNTFHITLKIIAQQLCTHQMRTQYNLYQILQVLRNIQLNSDDLWTIAIFDFFSCTRTIAVSSASKILIRVFVRATYVTYILIQIFHGTQVEGRHCCCAIRTQPHATGYYQIERRDITVKQQISQKYRIGWERCQLQNVDTSAATLLALYFCVLIPIRSSIQLQQSVIVQLYNKSRVTIIQLIKRHL</sequence>
<protein>
    <submittedName>
        <fullName evidence="2">Hypothetical_protein</fullName>
    </submittedName>
</protein>
<evidence type="ECO:0000313" key="1">
    <source>
        <dbReference type="EMBL" id="CAI9917535.1"/>
    </source>
</evidence>